<dbReference type="OrthoDB" id="1185811at2"/>
<dbReference type="Proteomes" id="UP000215214">
    <property type="component" value="Chromosome TJEJU"/>
</dbReference>
<proteinExistence type="predicted"/>
<evidence type="ECO:0000313" key="2">
    <source>
        <dbReference type="Proteomes" id="UP000215214"/>
    </source>
</evidence>
<dbReference type="EMBL" id="LT899436">
    <property type="protein sequence ID" value="SNR14582.1"/>
    <property type="molecule type" value="Genomic_DNA"/>
</dbReference>
<gene>
    <name evidence="1" type="ORF">TJEJU_0811</name>
</gene>
<reference evidence="1 2" key="1">
    <citation type="submission" date="2017-07" db="EMBL/GenBank/DDBJ databases">
        <authorList>
            <person name="Sun Z.S."/>
            <person name="Albrecht U."/>
            <person name="Echele G."/>
            <person name="Lee C.C."/>
        </authorList>
    </citation>
    <scope>NUCLEOTIDE SEQUENCE [LARGE SCALE GENOMIC DNA]</scope>
    <source>
        <strain evidence="2">type strain: KCTC 22618</strain>
    </source>
</reference>
<sequence length="323" mass="37869">MKLYYTLFIGVILLIASCKREKLEPFTPKNHLASFQKEKSQFFDLDTIYNKFIEGKHGTKFYFRRDLFDLKETDKVQLELIELYDFKEILYRNIQTLTTDNQLLESSGVLKIKFTSNGKELQLKEGEKLFIFPPKEKLLNNDIFLSESDSIGNITWNITDQNNCDIILPVGGGITERTTVACDSVQFYLNNFNLIKRNDEYSTKNESLFILYELGAQWINIDRFVKNVSKLNFSLVEKTEHFSGFDIYFIYENMNSFTHEARLENNLKFQQIPISGKTYALVVGSYKNQIYYDKIELKETTNNSVLSINMKKTTTKDLKRLFE</sequence>
<dbReference type="RefSeq" id="WP_095069662.1">
    <property type="nucleotide sequence ID" value="NZ_LT899436.1"/>
</dbReference>
<name>A0A238U651_9FLAO</name>
<evidence type="ECO:0000313" key="1">
    <source>
        <dbReference type="EMBL" id="SNR14582.1"/>
    </source>
</evidence>
<accession>A0A238U651</accession>
<keyword evidence="2" id="KW-1185">Reference proteome</keyword>
<protein>
    <recommendedName>
        <fullName evidence="3">Lipoprotein</fullName>
    </recommendedName>
</protein>
<dbReference type="AlphaFoldDB" id="A0A238U651"/>
<dbReference type="PROSITE" id="PS51257">
    <property type="entry name" value="PROKAR_LIPOPROTEIN"/>
    <property type="match status" value="1"/>
</dbReference>
<organism evidence="1 2">
    <name type="scientific">Tenacibaculum jejuense</name>
    <dbReference type="NCBI Taxonomy" id="584609"/>
    <lineage>
        <taxon>Bacteria</taxon>
        <taxon>Pseudomonadati</taxon>
        <taxon>Bacteroidota</taxon>
        <taxon>Flavobacteriia</taxon>
        <taxon>Flavobacteriales</taxon>
        <taxon>Flavobacteriaceae</taxon>
        <taxon>Tenacibaculum</taxon>
    </lineage>
</organism>
<dbReference type="KEGG" id="tje:TJEJU_0811"/>
<evidence type="ECO:0008006" key="3">
    <source>
        <dbReference type="Google" id="ProtNLM"/>
    </source>
</evidence>